<name>A0A512C7W2_9BACT</name>
<dbReference type="RefSeq" id="WP_081652381.1">
    <property type="nucleotide sequence ID" value="NZ_BJYV01000002.1"/>
</dbReference>
<dbReference type="Gene3D" id="3.40.50.880">
    <property type="match status" value="1"/>
</dbReference>
<keyword evidence="2" id="KW-0378">Hydrolase</keyword>
<dbReference type="PANTHER" id="PTHR40469">
    <property type="entry name" value="SECRETED GLYCOSYL HYDROLASE"/>
    <property type="match status" value="1"/>
</dbReference>
<sequence length="290" mass="32995">MNNSPTVSKSLKQLQVFVLMAILLVSGTVLAEAKSPKNHLKNKNVLVFTKNGKGFVHDNVPFAVASLEKLAVEYKFKVTVTDDPNFFTEENLQSIDLMVFPSTNNEVFTNNEQRLAFRRYIQAGGGLVGLHSVIGTERNWEWFKMLIGGTFVGHPKYQKLAINKIDKSHPSMDGIPNIWVKEDECYLMKELYPGAKVLMAHDLTSLNGEQHEMVMEKTAPFHRYYPAVWHQDFDGGVAWITALGHNKKDYEDPTFLKHIYQGMNFIASRISKKDYSKAYANAWDSPVNFK</sequence>
<evidence type="ECO:0000313" key="2">
    <source>
        <dbReference type="EMBL" id="GEO20207.1"/>
    </source>
</evidence>
<dbReference type="Pfam" id="PF06283">
    <property type="entry name" value="ThuA"/>
    <property type="match status" value="1"/>
</dbReference>
<feature type="domain" description="ThuA-like" evidence="1">
    <location>
        <begin position="44"/>
        <end position="265"/>
    </location>
</feature>
<accession>A0A512C7W2</accession>
<dbReference type="GO" id="GO:0016787">
    <property type="term" value="F:hydrolase activity"/>
    <property type="evidence" value="ECO:0007669"/>
    <property type="project" value="UniProtKB-KW"/>
</dbReference>
<evidence type="ECO:0000259" key="1">
    <source>
        <dbReference type="Pfam" id="PF06283"/>
    </source>
</evidence>
<evidence type="ECO:0000313" key="3">
    <source>
        <dbReference type="Proteomes" id="UP000321301"/>
    </source>
</evidence>
<protein>
    <submittedName>
        <fullName evidence="2">Glycosyl hydrolase</fullName>
    </submittedName>
</protein>
<dbReference type="InterPro" id="IPR029062">
    <property type="entry name" value="Class_I_gatase-like"/>
</dbReference>
<dbReference type="PANTHER" id="PTHR40469:SF2">
    <property type="entry name" value="GALACTOSE-BINDING DOMAIN-LIKE SUPERFAMILY PROTEIN"/>
    <property type="match status" value="1"/>
</dbReference>
<gene>
    <name evidence="2" type="ORF">CQA01_07410</name>
</gene>
<dbReference type="SUPFAM" id="SSF52317">
    <property type="entry name" value="Class I glutamine amidotransferase-like"/>
    <property type="match status" value="1"/>
</dbReference>
<comment type="caution">
    <text evidence="2">The sequence shown here is derived from an EMBL/GenBank/DDBJ whole genome shotgun (WGS) entry which is preliminary data.</text>
</comment>
<organism evidence="2 3">
    <name type="scientific">Cyclobacterium qasimii</name>
    <dbReference type="NCBI Taxonomy" id="1350429"/>
    <lineage>
        <taxon>Bacteria</taxon>
        <taxon>Pseudomonadati</taxon>
        <taxon>Bacteroidota</taxon>
        <taxon>Cytophagia</taxon>
        <taxon>Cytophagales</taxon>
        <taxon>Cyclobacteriaceae</taxon>
        <taxon>Cyclobacterium</taxon>
    </lineage>
</organism>
<keyword evidence="3" id="KW-1185">Reference proteome</keyword>
<dbReference type="InterPro" id="IPR029010">
    <property type="entry name" value="ThuA-like"/>
</dbReference>
<dbReference type="AlphaFoldDB" id="A0A512C7W2"/>
<dbReference type="Proteomes" id="UP000321301">
    <property type="component" value="Unassembled WGS sequence"/>
</dbReference>
<dbReference type="EMBL" id="BJYV01000002">
    <property type="protein sequence ID" value="GEO20207.1"/>
    <property type="molecule type" value="Genomic_DNA"/>
</dbReference>
<proteinExistence type="predicted"/>
<reference evidence="2 3" key="1">
    <citation type="submission" date="2019-07" db="EMBL/GenBank/DDBJ databases">
        <title>Whole genome shotgun sequence of Cyclobacterium qasimii NBRC 106168.</title>
        <authorList>
            <person name="Hosoyama A."/>
            <person name="Uohara A."/>
            <person name="Ohji S."/>
            <person name="Ichikawa N."/>
        </authorList>
    </citation>
    <scope>NUCLEOTIDE SEQUENCE [LARGE SCALE GENOMIC DNA]</scope>
    <source>
        <strain evidence="2 3">NBRC 106168</strain>
    </source>
</reference>